<dbReference type="EMBL" id="CAJOBD010003477">
    <property type="protein sequence ID" value="CAF3950734.1"/>
    <property type="molecule type" value="Genomic_DNA"/>
</dbReference>
<evidence type="ECO:0000313" key="2">
    <source>
        <dbReference type="EMBL" id="CAF3950734.1"/>
    </source>
</evidence>
<name>A0A819KV30_9BILA</name>
<protein>
    <submittedName>
        <fullName evidence="2">Uncharacterized protein</fullName>
    </submittedName>
</protein>
<feature type="transmembrane region" description="Helical" evidence="1">
    <location>
        <begin position="49"/>
        <end position="71"/>
    </location>
</feature>
<dbReference type="Proteomes" id="UP000663836">
    <property type="component" value="Unassembled WGS sequence"/>
</dbReference>
<keyword evidence="1" id="KW-1133">Transmembrane helix</keyword>
<gene>
    <name evidence="2" type="ORF">JBS370_LOCUS23518</name>
</gene>
<keyword evidence="1" id="KW-0472">Membrane</keyword>
<evidence type="ECO:0000313" key="3">
    <source>
        <dbReference type="Proteomes" id="UP000663836"/>
    </source>
</evidence>
<keyword evidence="1" id="KW-0812">Transmembrane</keyword>
<comment type="caution">
    <text evidence="2">The sequence shown here is derived from an EMBL/GenBank/DDBJ whole genome shotgun (WGS) entry which is preliminary data.</text>
</comment>
<dbReference type="AlphaFoldDB" id="A0A819KV30"/>
<organism evidence="2 3">
    <name type="scientific">Rotaria sordida</name>
    <dbReference type="NCBI Taxonomy" id="392033"/>
    <lineage>
        <taxon>Eukaryota</taxon>
        <taxon>Metazoa</taxon>
        <taxon>Spiralia</taxon>
        <taxon>Gnathifera</taxon>
        <taxon>Rotifera</taxon>
        <taxon>Eurotatoria</taxon>
        <taxon>Bdelloidea</taxon>
        <taxon>Philodinida</taxon>
        <taxon>Philodinidae</taxon>
        <taxon>Rotaria</taxon>
    </lineage>
</organism>
<accession>A0A819KV30</accession>
<sequence length="164" mass="19402">MLLRYWSNEKQCVVNRFYKSVLLGHAYAKTIRDIIIESFATDGLNINKLLILEAVTFTSYTMLLKMVFCLLSARQEDYKNVSEDIDSVIEKAILYFLITRWVLLGKVIDRILNQWDILCDYFLCFLPEKPPVQIRENKRYESIKLVLSSNFSKRKESCTTYQKF</sequence>
<reference evidence="2" key="1">
    <citation type="submission" date="2021-02" db="EMBL/GenBank/DDBJ databases">
        <authorList>
            <person name="Nowell W R."/>
        </authorList>
    </citation>
    <scope>NUCLEOTIDE SEQUENCE</scope>
</reference>
<proteinExistence type="predicted"/>
<evidence type="ECO:0000256" key="1">
    <source>
        <dbReference type="SAM" id="Phobius"/>
    </source>
</evidence>